<evidence type="ECO:0000313" key="2">
    <source>
        <dbReference type="Proteomes" id="UP001448858"/>
    </source>
</evidence>
<accession>A0ABZ2ZUI6</accession>
<dbReference type="InterPro" id="IPR046275">
    <property type="entry name" value="DUF6308"/>
</dbReference>
<dbReference type="RefSeq" id="WP_342023466.1">
    <property type="nucleotide sequence ID" value="NZ_CP151657.1"/>
</dbReference>
<keyword evidence="2" id="KW-1185">Reference proteome</keyword>
<dbReference type="Pfam" id="PF19827">
    <property type="entry name" value="DUF6308"/>
    <property type="match status" value="1"/>
</dbReference>
<reference evidence="1 2" key="1">
    <citation type="submission" date="2024-04" db="EMBL/GenBank/DDBJ databases">
        <title>Arthrobacter sp. from Plains bison fecal sample.</title>
        <authorList>
            <person name="Ruzzini A."/>
        </authorList>
    </citation>
    <scope>NUCLEOTIDE SEQUENCE [LARGE SCALE GENOMIC DNA]</scope>
    <source>
        <strain evidence="1 2">EINP1</strain>
    </source>
</reference>
<name>A0ABZ2ZUI6_9MICC</name>
<proteinExistence type="predicted"/>
<gene>
    <name evidence="1" type="ORF">AAE021_16970</name>
</gene>
<dbReference type="Proteomes" id="UP001448858">
    <property type="component" value="Chromosome"/>
</dbReference>
<sequence>MTFRPTDGGTMKRVISTGEITVDTAAQNLRDFFTETMPRTGLVRSSSRFDSWAGGGDAPETVNRITADDLVAASFRSVKIPPRTAIAVLETRAKEISDLLAQIPADVDLPDADPVRDLGVDSPARQLWNLLRGKADDAGWGVGPSTTSKIMARKRPRLIPVYDSIIRRVTAVPGPKDQWLYWHTSYADGVLAERLAEIRAKSGITEPITDLRELDIVLWMHGKRQGFEPQAEDLET</sequence>
<protein>
    <submittedName>
        <fullName evidence="1">DUF6308 family protein</fullName>
    </submittedName>
</protein>
<dbReference type="EMBL" id="CP151657">
    <property type="protein sequence ID" value="WZP15814.1"/>
    <property type="molecule type" value="Genomic_DNA"/>
</dbReference>
<evidence type="ECO:0000313" key="1">
    <source>
        <dbReference type="EMBL" id="WZP15814.1"/>
    </source>
</evidence>
<organism evidence="1 2">
    <name type="scientific">Arthrobacter citreus</name>
    <dbReference type="NCBI Taxonomy" id="1670"/>
    <lineage>
        <taxon>Bacteria</taxon>
        <taxon>Bacillati</taxon>
        <taxon>Actinomycetota</taxon>
        <taxon>Actinomycetes</taxon>
        <taxon>Micrococcales</taxon>
        <taxon>Micrococcaceae</taxon>
        <taxon>Arthrobacter</taxon>
    </lineage>
</organism>